<accession>A0A6P9DJZ6</accession>
<feature type="coiled-coil region" evidence="1">
    <location>
        <begin position="35"/>
        <end position="115"/>
    </location>
</feature>
<sequence>METFLYYAGKALFEVCLQKYLKQQRKQREHIHEVTTRHQEELAEKNARITALEEENKTLASNMARIVEENNEMKKKLKQMEERLVQLTPDVPKAIEMLRQREMKAREEEEEMSCQFSFF</sequence>
<dbReference type="KEGG" id="pgut:117676865"/>
<evidence type="ECO:0000256" key="1">
    <source>
        <dbReference type="SAM" id="Coils"/>
    </source>
</evidence>
<dbReference type="InParanoid" id="A0A6P9DJZ6"/>
<reference evidence="3" key="1">
    <citation type="submission" date="2025-08" db="UniProtKB">
        <authorList>
            <consortium name="RefSeq"/>
        </authorList>
    </citation>
    <scope>IDENTIFICATION</scope>
    <source>
        <tissue evidence="3">Blood</tissue>
    </source>
</reference>
<proteinExistence type="predicted"/>
<evidence type="ECO:0000313" key="2">
    <source>
        <dbReference type="Proteomes" id="UP001652622"/>
    </source>
</evidence>
<dbReference type="RefSeq" id="XP_034292561.1">
    <property type="nucleotide sequence ID" value="XM_034436670.1"/>
</dbReference>
<evidence type="ECO:0000313" key="3">
    <source>
        <dbReference type="RefSeq" id="XP_034292561.1"/>
    </source>
</evidence>
<keyword evidence="2" id="KW-1185">Reference proteome</keyword>
<dbReference type="OMA" id="QREHIHE"/>
<gene>
    <name evidence="3" type="primary">LOC117676865</name>
</gene>
<dbReference type="AlphaFoldDB" id="A0A6P9DJZ6"/>
<keyword evidence="1" id="KW-0175">Coiled coil</keyword>
<organism evidence="2 3">
    <name type="scientific">Pantherophis guttatus</name>
    <name type="common">Corn snake</name>
    <name type="synonym">Elaphe guttata</name>
    <dbReference type="NCBI Taxonomy" id="94885"/>
    <lineage>
        <taxon>Eukaryota</taxon>
        <taxon>Metazoa</taxon>
        <taxon>Chordata</taxon>
        <taxon>Craniata</taxon>
        <taxon>Vertebrata</taxon>
        <taxon>Euteleostomi</taxon>
        <taxon>Lepidosauria</taxon>
        <taxon>Squamata</taxon>
        <taxon>Bifurcata</taxon>
        <taxon>Unidentata</taxon>
        <taxon>Episquamata</taxon>
        <taxon>Toxicofera</taxon>
        <taxon>Serpentes</taxon>
        <taxon>Colubroidea</taxon>
        <taxon>Colubridae</taxon>
        <taxon>Colubrinae</taxon>
        <taxon>Pantherophis</taxon>
    </lineage>
</organism>
<dbReference type="Proteomes" id="UP001652622">
    <property type="component" value="Unplaced"/>
</dbReference>
<protein>
    <submittedName>
        <fullName evidence="3">Rho-associated protein kinase 2-like</fullName>
    </submittedName>
</protein>
<dbReference type="GeneID" id="117676865"/>
<name>A0A6P9DJZ6_PANGU</name>